<dbReference type="PANTHER" id="PTHR31962">
    <property type="entry name" value="SPHINGOLIPID LONG CHAIN BASE-RESPONSIVE PROTEIN PIL1"/>
    <property type="match status" value="1"/>
</dbReference>
<dbReference type="GO" id="GO:0008289">
    <property type="term" value="F:lipid binding"/>
    <property type="evidence" value="ECO:0007669"/>
    <property type="project" value="TreeGrafter"/>
</dbReference>
<feature type="compositionally biased region" description="Polar residues" evidence="2">
    <location>
        <begin position="630"/>
        <end position="639"/>
    </location>
</feature>
<feature type="compositionally biased region" description="Polar residues" evidence="2">
    <location>
        <begin position="968"/>
        <end position="977"/>
    </location>
</feature>
<dbReference type="GO" id="GO:0005886">
    <property type="term" value="C:plasma membrane"/>
    <property type="evidence" value="ECO:0007669"/>
    <property type="project" value="TreeGrafter"/>
</dbReference>
<feature type="compositionally biased region" description="Gly residues" evidence="2">
    <location>
        <begin position="395"/>
        <end position="409"/>
    </location>
</feature>
<evidence type="ECO:0000313" key="3">
    <source>
        <dbReference type="EMBL" id="KAF5364871.1"/>
    </source>
</evidence>
<dbReference type="GO" id="GO:0070941">
    <property type="term" value="P:eisosome assembly"/>
    <property type="evidence" value="ECO:0007669"/>
    <property type="project" value="TreeGrafter"/>
</dbReference>
<feature type="region of interest" description="Disordered" evidence="2">
    <location>
        <begin position="256"/>
        <end position="319"/>
    </location>
</feature>
<evidence type="ECO:0000256" key="1">
    <source>
        <dbReference type="SAM" id="Coils"/>
    </source>
</evidence>
<evidence type="ECO:0000256" key="2">
    <source>
        <dbReference type="SAM" id="MobiDB-lite"/>
    </source>
</evidence>
<proteinExistence type="predicted"/>
<feature type="compositionally biased region" description="Polar residues" evidence="2">
    <location>
        <begin position="749"/>
        <end position="764"/>
    </location>
</feature>
<feature type="compositionally biased region" description="Low complexity" evidence="2">
    <location>
        <begin position="553"/>
        <end position="572"/>
    </location>
</feature>
<feature type="region of interest" description="Disordered" evidence="2">
    <location>
        <begin position="366"/>
        <end position="489"/>
    </location>
</feature>
<feature type="compositionally biased region" description="Low complexity" evidence="2">
    <location>
        <begin position="286"/>
        <end position="305"/>
    </location>
</feature>
<comment type="caution">
    <text evidence="3">The sequence shown here is derived from an EMBL/GenBank/DDBJ whole genome shotgun (WGS) entry which is preliminary data.</text>
</comment>
<reference evidence="3 4" key="1">
    <citation type="journal article" date="2020" name="ISME J.">
        <title>Uncovering the hidden diversity of litter-decomposition mechanisms in mushroom-forming fungi.</title>
        <authorList>
            <person name="Floudas D."/>
            <person name="Bentzer J."/>
            <person name="Ahren D."/>
            <person name="Johansson T."/>
            <person name="Persson P."/>
            <person name="Tunlid A."/>
        </authorList>
    </citation>
    <scope>NUCLEOTIDE SEQUENCE [LARGE SCALE GENOMIC DNA]</scope>
    <source>
        <strain evidence="3 4">CBS 406.79</strain>
    </source>
</reference>
<feature type="compositionally biased region" description="Polar residues" evidence="2">
    <location>
        <begin position="306"/>
        <end position="319"/>
    </location>
</feature>
<dbReference type="Pfam" id="PF13805">
    <property type="entry name" value="Pil1"/>
    <property type="match status" value="1"/>
</dbReference>
<dbReference type="Proteomes" id="UP000518752">
    <property type="component" value="Unassembled WGS sequence"/>
</dbReference>
<dbReference type="GO" id="GO:0036286">
    <property type="term" value="C:eisosome filament"/>
    <property type="evidence" value="ECO:0007669"/>
    <property type="project" value="TreeGrafter"/>
</dbReference>
<dbReference type="OrthoDB" id="5599269at2759"/>
<feature type="region of interest" description="Disordered" evidence="2">
    <location>
        <begin position="504"/>
        <end position="536"/>
    </location>
</feature>
<feature type="compositionally biased region" description="Polar residues" evidence="2">
    <location>
        <begin position="375"/>
        <end position="386"/>
    </location>
</feature>
<keyword evidence="1" id="KW-0175">Coiled coil</keyword>
<name>A0A8H5GHG9_9AGAR</name>
<feature type="region of interest" description="Disordered" evidence="2">
    <location>
        <begin position="553"/>
        <end position="580"/>
    </location>
</feature>
<feature type="compositionally biased region" description="Polar residues" evidence="2">
    <location>
        <begin position="434"/>
        <end position="448"/>
    </location>
</feature>
<dbReference type="AlphaFoldDB" id="A0A8H5GHG9"/>
<feature type="compositionally biased region" description="Low complexity" evidence="2">
    <location>
        <begin position="804"/>
        <end position="852"/>
    </location>
</feature>
<feature type="compositionally biased region" description="Polar residues" evidence="2">
    <location>
        <begin position="456"/>
        <end position="470"/>
    </location>
</feature>
<dbReference type="EMBL" id="JAACJN010000179">
    <property type="protein sequence ID" value="KAF5364871.1"/>
    <property type="molecule type" value="Genomic_DNA"/>
</dbReference>
<feature type="compositionally biased region" description="Polar residues" evidence="2">
    <location>
        <begin position="649"/>
        <end position="665"/>
    </location>
</feature>
<dbReference type="GO" id="GO:0006897">
    <property type="term" value="P:endocytosis"/>
    <property type="evidence" value="ECO:0007669"/>
    <property type="project" value="TreeGrafter"/>
</dbReference>
<evidence type="ECO:0008006" key="5">
    <source>
        <dbReference type="Google" id="ProtNLM"/>
    </source>
</evidence>
<feature type="compositionally biased region" description="Low complexity" evidence="2">
    <location>
        <begin position="865"/>
        <end position="883"/>
    </location>
</feature>
<evidence type="ECO:0000313" key="4">
    <source>
        <dbReference type="Proteomes" id="UP000518752"/>
    </source>
</evidence>
<feature type="compositionally biased region" description="Polar residues" evidence="2">
    <location>
        <begin position="262"/>
        <end position="281"/>
    </location>
</feature>
<accession>A0A8H5GHG9</accession>
<feature type="compositionally biased region" description="Basic and acidic residues" evidence="2">
    <location>
        <begin position="979"/>
        <end position="988"/>
    </location>
</feature>
<feature type="region of interest" description="Disordered" evidence="2">
    <location>
        <begin position="804"/>
        <end position="988"/>
    </location>
</feature>
<sequence>MLKNAATKLAHNSTLPVLGNRGLKPLQDLISAEKTVLLSLQKLGTDFTKASDTLKVWASNEGEELEDILGASSQLLEQFSVALTQYSSYLYAMREHMKAVRDREEALEELKRRRRNLLSKSETADKKVDRTSKYHKNFSEQRELANRIREQIEGLEGEIAREETALKDYKRTKARAWMEIKFGGLLECCEKGSVACHFGKLVINELSDQVSQPGIPRPPYKKREKIQSILQAGIQRGEQVAFTSFSLDSNPRELVSRARADSVSSINDETPPTIPDNSNTHLRNDSTSSSISSSSSGHSLDGQSGPNVTSTYPPAPHVQSSEIDINDTFQGQHAAVTLETIVNDNPSTGSAFEELDIPSTPVAIEQSAGLPSVPPTNNTNASTTLDNAREPAGPASGGIGVLAGGIGRGRGGHFASFPVKRRPTGTDRAVAQSGYGSIQGSEALVTSPSRRRPTGTDRSVAQSVYDSTPSSEPPPVYDSEPSAKKNSAIYIGPSSSPWLTSVQEDDAAAENQVEEPAGPSSPSSLHPKSSTELGSAPTLDHQVEPLLSTPTVEISFSSSSPPQQEIEPSSTPRAFLPSPRFSTRFTTKSYFEVLAKQNENPPPLPALPLLPALPMGDHVMNGSDSAPAVLNTNPDSLASSLPKEDNDVKGSSNLSVESFNESEPSTPRAGEQPKSELSPPISMIPTEGIIAPTPIVPNRVRFASNPIEIRPKPVEAKDARAREDGDEESDSQEDMMMQLGYNHNHVDESTSSSSGFTTMPSKSTHANRDLPSRKPSKMSSEQDILDLLNAATAKASSILATMSLESPLSSPSASPSRSPLPSSSSTAQAESAYLSSLASSSPSSLPKSILRSNPAKPHENFDSHPSALPAPTGTGTGTGASTTDKSPSKSPVAPPTSTFAPTLADEDKVLGRKTSMLKKSLPSSPYPQRRGGATGTAAKVSLSRSGSANASSGNIASALPPSEVAESTLPSISQGQGSVERRISPSVV</sequence>
<feature type="coiled-coil region" evidence="1">
    <location>
        <begin position="93"/>
        <end position="172"/>
    </location>
</feature>
<dbReference type="Gene3D" id="1.20.1270.60">
    <property type="entry name" value="Arfaptin homology (AH) domain/BAR domain"/>
    <property type="match status" value="1"/>
</dbReference>
<feature type="compositionally biased region" description="Basic and acidic residues" evidence="2">
    <location>
        <begin position="709"/>
        <end position="723"/>
    </location>
</feature>
<feature type="compositionally biased region" description="Low complexity" evidence="2">
    <location>
        <begin position="941"/>
        <end position="959"/>
    </location>
</feature>
<feature type="region of interest" description="Disordered" evidence="2">
    <location>
        <begin position="707"/>
        <end position="783"/>
    </location>
</feature>
<dbReference type="InterPro" id="IPR028245">
    <property type="entry name" value="PIL1/LSP1"/>
</dbReference>
<feature type="region of interest" description="Disordered" evidence="2">
    <location>
        <begin position="618"/>
        <end position="682"/>
    </location>
</feature>
<protein>
    <recommendedName>
        <fullName evidence="5">Eisosome component PIL1-domain-containing protein</fullName>
    </recommendedName>
</protein>
<feature type="compositionally biased region" description="Low complexity" evidence="2">
    <location>
        <begin position="520"/>
        <end position="530"/>
    </location>
</feature>
<dbReference type="PANTHER" id="PTHR31962:SF6">
    <property type="entry name" value="EISOSOME COMPONENT PIL1-DOMAIN-CONTAINING PROTEIN"/>
    <property type="match status" value="1"/>
</dbReference>
<keyword evidence="4" id="KW-1185">Reference proteome</keyword>
<feature type="compositionally biased region" description="Acidic residues" evidence="2">
    <location>
        <begin position="724"/>
        <end position="733"/>
    </location>
</feature>
<organism evidence="3 4">
    <name type="scientific">Collybiopsis confluens</name>
    <dbReference type="NCBI Taxonomy" id="2823264"/>
    <lineage>
        <taxon>Eukaryota</taxon>
        <taxon>Fungi</taxon>
        <taxon>Dikarya</taxon>
        <taxon>Basidiomycota</taxon>
        <taxon>Agaricomycotina</taxon>
        <taxon>Agaricomycetes</taxon>
        <taxon>Agaricomycetidae</taxon>
        <taxon>Agaricales</taxon>
        <taxon>Marasmiineae</taxon>
        <taxon>Omphalotaceae</taxon>
        <taxon>Collybiopsis</taxon>
    </lineage>
</organism>
<feature type="compositionally biased region" description="Polar residues" evidence="2">
    <location>
        <begin position="884"/>
        <end position="900"/>
    </location>
</feature>
<dbReference type="InterPro" id="IPR027267">
    <property type="entry name" value="AH/BAR_dom_sf"/>
</dbReference>
<gene>
    <name evidence="3" type="ORF">D9757_013046</name>
</gene>